<dbReference type="GO" id="GO:0009279">
    <property type="term" value="C:cell outer membrane"/>
    <property type="evidence" value="ECO:0007669"/>
    <property type="project" value="UniProtKB-SubCell"/>
</dbReference>
<evidence type="ECO:0000256" key="2">
    <source>
        <dbReference type="ARBA" id="ARBA00006275"/>
    </source>
</evidence>
<dbReference type="Pfam" id="PF14322">
    <property type="entry name" value="SusD-like_3"/>
    <property type="match status" value="1"/>
</dbReference>
<gene>
    <name evidence="8" type="ORF">DEO27_017495</name>
</gene>
<dbReference type="Pfam" id="PF07980">
    <property type="entry name" value="SusD_RagB"/>
    <property type="match status" value="1"/>
</dbReference>
<dbReference type="InterPro" id="IPR012944">
    <property type="entry name" value="SusD_RagB_dom"/>
</dbReference>
<evidence type="ECO:0000256" key="3">
    <source>
        <dbReference type="ARBA" id="ARBA00022729"/>
    </source>
</evidence>
<evidence type="ECO:0000256" key="1">
    <source>
        <dbReference type="ARBA" id="ARBA00004442"/>
    </source>
</evidence>
<evidence type="ECO:0000256" key="4">
    <source>
        <dbReference type="ARBA" id="ARBA00023136"/>
    </source>
</evidence>
<dbReference type="RefSeq" id="WP_112567570.1">
    <property type="nucleotide sequence ID" value="NZ_CP043450.1"/>
</dbReference>
<comment type="subcellular location">
    <subcellularLocation>
        <location evidence="1">Cell outer membrane</location>
    </subcellularLocation>
</comment>
<name>A0A5C1I1F1_9SPHI</name>
<keyword evidence="3" id="KW-0732">Signal</keyword>
<dbReference type="InterPro" id="IPR033985">
    <property type="entry name" value="SusD-like_N"/>
</dbReference>
<dbReference type="EMBL" id="CP043450">
    <property type="protein sequence ID" value="QEM11743.1"/>
    <property type="molecule type" value="Genomic_DNA"/>
</dbReference>
<dbReference type="InterPro" id="IPR011990">
    <property type="entry name" value="TPR-like_helical_dom_sf"/>
</dbReference>
<evidence type="ECO:0000313" key="8">
    <source>
        <dbReference type="EMBL" id="QEM11743.1"/>
    </source>
</evidence>
<keyword evidence="9" id="KW-1185">Reference proteome</keyword>
<dbReference type="Proteomes" id="UP000251402">
    <property type="component" value="Chromosome"/>
</dbReference>
<feature type="domain" description="SusD-like N-terminal" evidence="7">
    <location>
        <begin position="109"/>
        <end position="228"/>
    </location>
</feature>
<dbReference type="Gene3D" id="1.25.40.390">
    <property type="match status" value="1"/>
</dbReference>
<sequence>MKKNIIYLLMITLAITAGGCKKSFLEITPKGRLVARTTNDYALLMNSVSLYADEIGGGWRAIALMGDDVAAEDSYLASAKLPSQNAFKWSADLFQSGQGYDLSQALTSLYTCNKVINEVMNSTEGSDADKKAILAEAQANRAWIYFTLINFYGKPYLSSSAAQDLGFPIIKTADITVNSFTRNTVQEVYDFMIQDLTAASSALPLQNAIGSTRWNKAAAEGVLGKIYLFMGKDQQALDLFNASFKDIAAQNNPAVLYDLNKEFGPGGRFVPISSDGPANSPGLDYTDNTESVLSRTFYNGPDNGNTFNNDFIVLSPGAQALFSAADLRLNFYAAQFPYQEPNPSGRLSKYSEQYVKYGLQLPELYLLRAEAKARLNDLAGAAADLLYLRQHRLPQSDAVIPASATAAKTPMLRFIMDERTREFATEGYRWLDMRRLSVDPLFSGATYTHILYKDDTFSNTTTFTLTADRLTLRLPPAIMQANPSFQNNP</sequence>
<comment type="similarity">
    <text evidence="2">Belongs to the SusD family.</text>
</comment>
<protein>
    <submittedName>
        <fullName evidence="8">RagB/SusD family nutrient uptake outer membrane protein</fullName>
    </submittedName>
</protein>
<dbReference type="PROSITE" id="PS51257">
    <property type="entry name" value="PROKAR_LIPOPROTEIN"/>
    <property type="match status" value="1"/>
</dbReference>
<evidence type="ECO:0000259" key="6">
    <source>
        <dbReference type="Pfam" id="PF07980"/>
    </source>
</evidence>
<dbReference type="AlphaFoldDB" id="A0A5C1I1F1"/>
<feature type="domain" description="RagB/SusD" evidence="6">
    <location>
        <begin position="363"/>
        <end position="442"/>
    </location>
</feature>
<dbReference type="OrthoDB" id="697229at2"/>
<dbReference type="SUPFAM" id="SSF48452">
    <property type="entry name" value="TPR-like"/>
    <property type="match status" value="1"/>
</dbReference>
<accession>A0A5C1I1F1</accession>
<keyword evidence="4" id="KW-0472">Membrane</keyword>
<organism evidence="8 9">
    <name type="scientific">Mucilaginibacter rubeus</name>
    <dbReference type="NCBI Taxonomy" id="2027860"/>
    <lineage>
        <taxon>Bacteria</taxon>
        <taxon>Pseudomonadati</taxon>
        <taxon>Bacteroidota</taxon>
        <taxon>Sphingobacteriia</taxon>
        <taxon>Sphingobacteriales</taxon>
        <taxon>Sphingobacteriaceae</taxon>
        <taxon>Mucilaginibacter</taxon>
    </lineage>
</organism>
<reference evidence="8" key="1">
    <citation type="submission" date="2019-08" db="EMBL/GenBank/DDBJ databases">
        <title>Comparative genome analysis confer to the adaptation heavy metal polluted environment.</title>
        <authorList>
            <person name="Li Y."/>
        </authorList>
    </citation>
    <scope>NUCLEOTIDE SEQUENCE [LARGE SCALE GENOMIC DNA]</scope>
    <source>
        <strain evidence="8">P1</strain>
    </source>
</reference>
<evidence type="ECO:0000313" key="9">
    <source>
        <dbReference type="Proteomes" id="UP000251402"/>
    </source>
</evidence>
<proteinExistence type="inferred from homology"/>
<evidence type="ECO:0000259" key="7">
    <source>
        <dbReference type="Pfam" id="PF14322"/>
    </source>
</evidence>
<dbReference type="KEGG" id="mrub:DEO27_017495"/>
<evidence type="ECO:0000256" key="5">
    <source>
        <dbReference type="ARBA" id="ARBA00023237"/>
    </source>
</evidence>
<keyword evidence="5" id="KW-0998">Cell outer membrane</keyword>